<sequence>MQNRICELLSDSGVGKERKLEIEVIIEAISQAEEAWTATRWERVMSPDAIQLKEAVVALQRRTEEEKSATREGEPLSDWAEVCGMLDRSFKDVINTSAGRSRYGH</sequence>
<accession>A0A0N4YVS6</accession>
<keyword evidence="2" id="KW-1185">Reference proteome</keyword>
<name>A0A0N4YVS6_NIPBR</name>
<dbReference type="AlphaFoldDB" id="A0A0N4YVS6"/>
<evidence type="ECO:0000313" key="1">
    <source>
        <dbReference type="EMBL" id="VDL85095.1"/>
    </source>
</evidence>
<evidence type="ECO:0000313" key="3">
    <source>
        <dbReference type="WBParaSite" id="NBR_0002134801-mRNA-1"/>
    </source>
</evidence>
<dbReference type="Proteomes" id="UP000271162">
    <property type="component" value="Unassembled WGS sequence"/>
</dbReference>
<protein>
    <submittedName>
        <fullName evidence="3">Aldedh domain-containing protein</fullName>
    </submittedName>
</protein>
<dbReference type="EMBL" id="UYSL01026226">
    <property type="protein sequence ID" value="VDL85095.1"/>
    <property type="molecule type" value="Genomic_DNA"/>
</dbReference>
<dbReference type="WBParaSite" id="NBR_0002134801-mRNA-1">
    <property type="protein sequence ID" value="NBR_0002134801-mRNA-1"/>
    <property type="gene ID" value="NBR_0002134801"/>
</dbReference>
<reference evidence="3" key="1">
    <citation type="submission" date="2017-02" db="UniProtKB">
        <authorList>
            <consortium name="WormBaseParasite"/>
        </authorList>
    </citation>
    <scope>IDENTIFICATION</scope>
</reference>
<organism evidence="3">
    <name type="scientific">Nippostrongylus brasiliensis</name>
    <name type="common">Rat hookworm</name>
    <dbReference type="NCBI Taxonomy" id="27835"/>
    <lineage>
        <taxon>Eukaryota</taxon>
        <taxon>Metazoa</taxon>
        <taxon>Ecdysozoa</taxon>
        <taxon>Nematoda</taxon>
        <taxon>Chromadorea</taxon>
        <taxon>Rhabditida</taxon>
        <taxon>Rhabditina</taxon>
        <taxon>Rhabditomorpha</taxon>
        <taxon>Strongyloidea</taxon>
        <taxon>Heligmosomidae</taxon>
        <taxon>Nippostrongylus</taxon>
    </lineage>
</organism>
<proteinExistence type="predicted"/>
<reference evidence="1 2" key="2">
    <citation type="submission" date="2018-11" db="EMBL/GenBank/DDBJ databases">
        <authorList>
            <consortium name="Pathogen Informatics"/>
        </authorList>
    </citation>
    <scope>NUCLEOTIDE SEQUENCE [LARGE SCALE GENOMIC DNA]</scope>
</reference>
<gene>
    <name evidence="1" type="ORF">NBR_LOCUS21349</name>
</gene>
<evidence type="ECO:0000313" key="2">
    <source>
        <dbReference type="Proteomes" id="UP000271162"/>
    </source>
</evidence>